<dbReference type="AlphaFoldDB" id="A0A1J4XZN8"/>
<name>A0A1J4XZN8_9BACT</name>
<dbReference type="GO" id="GO:0019843">
    <property type="term" value="F:rRNA binding"/>
    <property type="evidence" value="ECO:0007669"/>
    <property type="project" value="UniProtKB-UniRule"/>
</dbReference>
<dbReference type="NCBIfam" id="TIGR00061">
    <property type="entry name" value="L21"/>
    <property type="match status" value="1"/>
</dbReference>
<dbReference type="GO" id="GO:0003735">
    <property type="term" value="F:structural constituent of ribosome"/>
    <property type="evidence" value="ECO:0007669"/>
    <property type="project" value="InterPro"/>
</dbReference>
<proteinExistence type="inferred from homology"/>
<dbReference type="GO" id="GO:0006412">
    <property type="term" value="P:translation"/>
    <property type="evidence" value="ECO:0007669"/>
    <property type="project" value="UniProtKB-UniRule"/>
</dbReference>
<evidence type="ECO:0000256" key="5">
    <source>
        <dbReference type="RuleBase" id="RU000562"/>
    </source>
</evidence>
<keyword evidence="2 4" id="KW-0689">Ribosomal protein</keyword>
<dbReference type="GO" id="GO:0005840">
    <property type="term" value="C:ribosome"/>
    <property type="evidence" value="ECO:0007669"/>
    <property type="project" value="UniProtKB-KW"/>
</dbReference>
<organism evidence="6 7">
    <name type="scientific">Candidatus Wolfebacteria bacterium CG1_02_39_135</name>
    <dbReference type="NCBI Taxonomy" id="1805425"/>
    <lineage>
        <taxon>Bacteria</taxon>
        <taxon>Candidatus Wolfeibacteriota</taxon>
    </lineage>
</organism>
<dbReference type="PANTHER" id="PTHR21349">
    <property type="entry name" value="50S RIBOSOMAL PROTEIN L21"/>
    <property type="match status" value="1"/>
</dbReference>
<evidence type="ECO:0000256" key="1">
    <source>
        <dbReference type="ARBA" id="ARBA00008563"/>
    </source>
</evidence>
<dbReference type="PANTHER" id="PTHR21349:SF0">
    <property type="entry name" value="LARGE RIBOSOMAL SUBUNIT PROTEIN BL21M"/>
    <property type="match status" value="1"/>
</dbReference>
<dbReference type="EMBL" id="MNWX01000034">
    <property type="protein sequence ID" value="OIO64913.1"/>
    <property type="molecule type" value="Genomic_DNA"/>
</dbReference>
<dbReference type="InterPro" id="IPR036164">
    <property type="entry name" value="bL21-like_sf"/>
</dbReference>
<comment type="subunit">
    <text evidence="4">Part of the 50S ribosomal subunit. Contacts protein L20.</text>
</comment>
<keyword evidence="4 5" id="KW-0699">rRNA-binding</keyword>
<dbReference type="InterPro" id="IPR001787">
    <property type="entry name" value="Ribosomal_bL21"/>
</dbReference>
<dbReference type="GO" id="GO:1990904">
    <property type="term" value="C:ribonucleoprotein complex"/>
    <property type="evidence" value="ECO:0007669"/>
    <property type="project" value="UniProtKB-KW"/>
</dbReference>
<dbReference type="HAMAP" id="MF_01363">
    <property type="entry name" value="Ribosomal_bL21"/>
    <property type="match status" value="1"/>
</dbReference>
<comment type="caution">
    <text evidence="6">The sequence shown here is derived from an EMBL/GenBank/DDBJ whole genome shotgun (WGS) entry which is preliminary data.</text>
</comment>
<keyword evidence="4 5" id="KW-0694">RNA-binding</keyword>
<evidence type="ECO:0000313" key="7">
    <source>
        <dbReference type="Proteomes" id="UP000182693"/>
    </source>
</evidence>
<dbReference type="STRING" id="1805425.AUJ30_01880"/>
<evidence type="ECO:0000313" key="6">
    <source>
        <dbReference type="EMBL" id="OIO64913.1"/>
    </source>
</evidence>
<evidence type="ECO:0000256" key="4">
    <source>
        <dbReference type="HAMAP-Rule" id="MF_01363"/>
    </source>
</evidence>
<comment type="function">
    <text evidence="4 5">This protein binds to 23S rRNA in the presence of protein L20.</text>
</comment>
<keyword evidence="3 4" id="KW-0687">Ribonucleoprotein</keyword>
<sequence length="105" mass="11971">MSKFAIIQTGGKQYRVSPGQKVKIEKIEGAQDAILSFDKVLLIGDGDNIKVGTPYVEAAKVEAKILKQGRDKKKIVFRYHSKTRYRKKKGHRQHFTEVEILNLKS</sequence>
<reference evidence="6 7" key="1">
    <citation type="journal article" date="2016" name="Environ. Microbiol.">
        <title>Genomic resolution of a cold subsurface aquifer community provides metabolic insights for novel microbes adapted to high CO concentrations.</title>
        <authorList>
            <person name="Probst A.J."/>
            <person name="Castelle C.J."/>
            <person name="Singh A."/>
            <person name="Brown C.T."/>
            <person name="Anantharaman K."/>
            <person name="Sharon I."/>
            <person name="Hug L.A."/>
            <person name="Burstein D."/>
            <person name="Emerson J.B."/>
            <person name="Thomas B.C."/>
            <person name="Banfield J.F."/>
        </authorList>
    </citation>
    <scope>NUCLEOTIDE SEQUENCE [LARGE SCALE GENOMIC DNA]</scope>
    <source>
        <strain evidence="6">CG1_02_39_135</strain>
    </source>
</reference>
<gene>
    <name evidence="4" type="primary">rplU</name>
    <name evidence="6" type="ORF">AUJ30_01880</name>
</gene>
<evidence type="ECO:0000256" key="2">
    <source>
        <dbReference type="ARBA" id="ARBA00022980"/>
    </source>
</evidence>
<comment type="similarity">
    <text evidence="1 4 5">Belongs to the bacterial ribosomal protein bL21 family.</text>
</comment>
<dbReference type="SUPFAM" id="SSF141091">
    <property type="entry name" value="L21p-like"/>
    <property type="match status" value="1"/>
</dbReference>
<protein>
    <recommendedName>
        <fullName evidence="4">Large ribosomal subunit protein bL21</fullName>
    </recommendedName>
</protein>
<dbReference type="GO" id="GO:0005737">
    <property type="term" value="C:cytoplasm"/>
    <property type="evidence" value="ECO:0007669"/>
    <property type="project" value="UniProtKB-ARBA"/>
</dbReference>
<dbReference type="InterPro" id="IPR028909">
    <property type="entry name" value="bL21-like"/>
</dbReference>
<dbReference type="Pfam" id="PF00829">
    <property type="entry name" value="Ribosomal_L21p"/>
    <property type="match status" value="1"/>
</dbReference>
<evidence type="ECO:0000256" key="3">
    <source>
        <dbReference type="ARBA" id="ARBA00023274"/>
    </source>
</evidence>
<dbReference type="Proteomes" id="UP000182693">
    <property type="component" value="Unassembled WGS sequence"/>
</dbReference>
<accession>A0A1J4XZN8</accession>